<feature type="compositionally biased region" description="Low complexity" evidence="1">
    <location>
        <begin position="32"/>
        <end position="44"/>
    </location>
</feature>
<feature type="region of interest" description="Disordered" evidence="1">
    <location>
        <begin position="1"/>
        <end position="51"/>
    </location>
</feature>
<evidence type="ECO:0000313" key="3">
    <source>
        <dbReference type="Proteomes" id="UP001642483"/>
    </source>
</evidence>
<proteinExistence type="predicted"/>
<evidence type="ECO:0000256" key="1">
    <source>
        <dbReference type="SAM" id="MobiDB-lite"/>
    </source>
</evidence>
<comment type="caution">
    <text evidence="2">The sequence shown here is derived from an EMBL/GenBank/DDBJ whole genome shotgun (WGS) entry which is preliminary data.</text>
</comment>
<dbReference type="EMBL" id="CAWYQH010000108">
    <property type="protein sequence ID" value="CAK8688447.1"/>
    <property type="molecule type" value="Genomic_DNA"/>
</dbReference>
<organism evidence="2 3">
    <name type="scientific">Clavelina lepadiformis</name>
    <name type="common">Light-bulb sea squirt</name>
    <name type="synonym">Ascidia lepadiformis</name>
    <dbReference type="NCBI Taxonomy" id="159417"/>
    <lineage>
        <taxon>Eukaryota</taxon>
        <taxon>Metazoa</taxon>
        <taxon>Chordata</taxon>
        <taxon>Tunicata</taxon>
        <taxon>Ascidiacea</taxon>
        <taxon>Aplousobranchia</taxon>
        <taxon>Clavelinidae</taxon>
        <taxon>Clavelina</taxon>
    </lineage>
</organism>
<feature type="compositionally biased region" description="Polar residues" evidence="1">
    <location>
        <begin position="1"/>
        <end position="15"/>
    </location>
</feature>
<reference evidence="2 3" key="1">
    <citation type="submission" date="2024-02" db="EMBL/GenBank/DDBJ databases">
        <authorList>
            <person name="Daric V."/>
            <person name="Darras S."/>
        </authorList>
    </citation>
    <scope>NUCLEOTIDE SEQUENCE [LARGE SCALE GENOMIC DNA]</scope>
</reference>
<protein>
    <submittedName>
        <fullName evidence="2">Uncharacterized protein</fullName>
    </submittedName>
</protein>
<sequence>MNHANSSVSEATHQPTIGKPVTAGRVLKRPQATTTAAPVKTPAKSSPKSRPSIGNWCKLLDKSFSNFCAHSTRTRSFVFKCGTIRWKKLGNNSSDVDSHSSKSNSTATTVPTKTSLKLGLRNDMQWCRFLDKFAKMCDRSVKTRNYLIEKCGSYKQPLIALRCTKCRYIMKFCDGQARSFGIRN</sequence>
<dbReference type="Proteomes" id="UP001642483">
    <property type="component" value="Unassembled WGS sequence"/>
</dbReference>
<name>A0ABP0G9G8_CLALP</name>
<keyword evidence="3" id="KW-1185">Reference proteome</keyword>
<accession>A0ABP0G9G8</accession>
<evidence type="ECO:0000313" key="2">
    <source>
        <dbReference type="EMBL" id="CAK8688447.1"/>
    </source>
</evidence>
<gene>
    <name evidence="2" type="ORF">CVLEPA_LOCUS20464</name>
</gene>